<keyword evidence="3" id="KW-0862">Zinc</keyword>
<reference evidence="11" key="1">
    <citation type="journal article" date="2016" name="Genome Announc.">
        <title>Genome sequences of three species of Hanseniaspora isolated from spontaneous wine fermentations.</title>
        <authorList>
            <person name="Sternes P.R."/>
            <person name="Lee D."/>
            <person name="Kutyna D.R."/>
            <person name="Borneman A.R."/>
        </authorList>
    </citation>
    <scope>NUCLEOTIDE SEQUENCE [LARGE SCALE GENOMIC DNA]</scope>
    <source>
        <strain evidence="11">AWRI3579</strain>
    </source>
</reference>
<evidence type="ECO:0000259" key="8">
    <source>
        <dbReference type="Pfam" id="PF02492"/>
    </source>
</evidence>
<dbReference type="CDD" id="cd03112">
    <property type="entry name" value="CobW-like"/>
    <property type="match status" value="1"/>
</dbReference>
<comment type="catalytic activity">
    <reaction evidence="7">
        <text>GTP + H2O = GDP + phosphate + H(+)</text>
        <dbReference type="Rhea" id="RHEA:19669"/>
        <dbReference type="ChEBI" id="CHEBI:15377"/>
        <dbReference type="ChEBI" id="CHEBI:15378"/>
        <dbReference type="ChEBI" id="CHEBI:37565"/>
        <dbReference type="ChEBI" id="CHEBI:43474"/>
        <dbReference type="ChEBI" id="CHEBI:58189"/>
    </reaction>
    <physiologicalReaction direction="left-to-right" evidence="7">
        <dbReference type="Rhea" id="RHEA:19670"/>
    </physiologicalReaction>
</comment>
<evidence type="ECO:0000256" key="1">
    <source>
        <dbReference type="ARBA" id="ARBA00022741"/>
    </source>
</evidence>
<dbReference type="GO" id="GO:0005525">
    <property type="term" value="F:GTP binding"/>
    <property type="evidence" value="ECO:0007669"/>
    <property type="project" value="UniProtKB-KW"/>
</dbReference>
<evidence type="ECO:0000256" key="3">
    <source>
        <dbReference type="ARBA" id="ARBA00022833"/>
    </source>
</evidence>
<dbReference type="InterPro" id="IPR027417">
    <property type="entry name" value="P-loop_NTPase"/>
</dbReference>
<evidence type="ECO:0000313" key="11">
    <source>
        <dbReference type="Proteomes" id="UP000095728"/>
    </source>
</evidence>
<comment type="similarity">
    <text evidence="6">Belongs to the SIMIBI class G3E GTPase family. ZNG1 subfamily.</text>
</comment>
<dbReference type="EMBL" id="LPNM01000008">
    <property type="protein sequence ID" value="OEJ83884.1"/>
    <property type="molecule type" value="Genomic_DNA"/>
</dbReference>
<dbReference type="STRING" id="56408.A0A1E5RAF8"/>
<feature type="domain" description="CobW C-terminal" evidence="9">
    <location>
        <begin position="357"/>
        <end position="422"/>
    </location>
</feature>
<dbReference type="GO" id="GO:0005737">
    <property type="term" value="C:cytoplasm"/>
    <property type="evidence" value="ECO:0007669"/>
    <property type="project" value="TreeGrafter"/>
</dbReference>
<evidence type="ECO:0000256" key="7">
    <source>
        <dbReference type="ARBA" id="ARBA00049117"/>
    </source>
</evidence>
<dbReference type="OrthoDB" id="258627at2759"/>
<keyword evidence="5" id="KW-0143">Chaperone</keyword>
<sequence>MSSRLKDYSYKQEEDGELPTLVTGKEANLKQILQESRADGGKNIVNANKIAMANKQLSSFAPAGDDLQNCKNSVNEPFMHKRKIPITIITGYLGSGKSTMLSKITRKGFTDMKIAVILNEFGDSSDIEKSMTIYNQQQQQGGTENSVTEWLDLGNGCLCCSVRDVGVKAIEDLVDRLGDEIDYIILETSGLADPGPIAKMFWLEEGLMSALSLDGIITVLDAEHINKTLEAKTSVAKVQIGMADAIVLNKMDKCHDEGTIMLKIKEINQAAPIMKTKFGELQNVNQILHLNAYDSATHLFSENKFVGENDYHKSHSTGMSTICIDFPMLKKQQQYEDLIKILQKLHWKNFGLDEYNFGDIHRTKGLIVANLKQNEDPTFSVIQGVRDTFEIIPGSPLENVNHCKLVLIGENLDRERIEKLLECLS</sequence>
<protein>
    <recommendedName>
        <fullName evidence="12">COBW domain-containing protein 1</fullName>
    </recommendedName>
</protein>
<dbReference type="InterPro" id="IPR003495">
    <property type="entry name" value="CobW/HypB/UreG_nucleotide-bd"/>
</dbReference>
<dbReference type="GO" id="GO:0016787">
    <property type="term" value="F:hydrolase activity"/>
    <property type="evidence" value="ECO:0007669"/>
    <property type="project" value="UniProtKB-KW"/>
</dbReference>
<dbReference type="InterPro" id="IPR011629">
    <property type="entry name" value="CobW-like_C"/>
</dbReference>
<dbReference type="Gene3D" id="3.30.1220.10">
    <property type="entry name" value="CobW-like, C-terminal domain"/>
    <property type="match status" value="1"/>
</dbReference>
<accession>A0A1E5RAF8</accession>
<dbReference type="PANTHER" id="PTHR13748">
    <property type="entry name" value="COBW-RELATED"/>
    <property type="match status" value="1"/>
</dbReference>
<dbReference type="InterPro" id="IPR051316">
    <property type="entry name" value="Zinc-reg_GTPase_activator"/>
</dbReference>
<keyword evidence="11" id="KW-1185">Reference proteome</keyword>
<evidence type="ECO:0000259" key="9">
    <source>
        <dbReference type="Pfam" id="PF07683"/>
    </source>
</evidence>
<evidence type="ECO:0000256" key="4">
    <source>
        <dbReference type="ARBA" id="ARBA00023134"/>
    </source>
</evidence>
<proteinExistence type="inferred from homology"/>
<dbReference type="FunCoup" id="A0A1E5RAF8">
    <property type="interactions" value="307"/>
</dbReference>
<dbReference type="InParanoid" id="A0A1E5RAF8"/>
<dbReference type="Pfam" id="PF02492">
    <property type="entry name" value="cobW"/>
    <property type="match status" value="1"/>
</dbReference>
<evidence type="ECO:0000256" key="6">
    <source>
        <dbReference type="ARBA" id="ARBA00034320"/>
    </source>
</evidence>
<dbReference type="Proteomes" id="UP000095728">
    <property type="component" value="Unassembled WGS sequence"/>
</dbReference>
<organism evidence="10 11">
    <name type="scientific">Hanseniaspora osmophila</name>
    <dbReference type="NCBI Taxonomy" id="56408"/>
    <lineage>
        <taxon>Eukaryota</taxon>
        <taxon>Fungi</taxon>
        <taxon>Dikarya</taxon>
        <taxon>Ascomycota</taxon>
        <taxon>Saccharomycotina</taxon>
        <taxon>Saccharomycetes</taxon>
        <taxon>Saccharomycodales</taxon>
        <taxon>Saccharomycodaceae</taxon>
        <taxon>Hanseniaspora</taxon>
    </lineage>
</organism>
<keyword evidence="4" id="KW-0342">GTP-binding</keyword>
<evidence type="ECO:0000256" key="2">
    <source>
        <dbReference type="ARBA" id="ARBA00022801"/>
    </source>
</evidence>
<evidence type="ECO:0008006" key="12">
    <source>
        <dbReference type="Google" id="ProtNLM"/>
    </source>
</evidence>
<comment type="caution">
    <text evidence="10">The sequence shown here is derived from an EMBL/GenBank/DDBJ whole genome shotgun (WGS) entry which is preliminary data.</text>
</comment>
<name>A0A1E5RAF8_9ASCO</name>
<dbReference type="SUPFAM" id="SSF52540">
    <property type="entry name" value="P-loop containing nucleoside triphosphate hydrolases"/>
    <property type="match status" value="1"/>
</dbReference>
<dbReference type="PANTHER" id="PTHR13748:SF31">
    <property type="entry name" value="ZINC-REGULATED GTPASE METALLOPROTEIN ACTIVATOR 1A-RELATED"/>
    <property type="match status" value="1"/>
</dbReference>
<keyword evidence="2" id="KW-0378">Hydrolase</keyword>
<gene>
    <name evidence="10" type="ORF">AWRI3579_g2626</name>
</gene>
<dbReference type="SUPFAM" id="SSF90002">
    <property type="entry name" value="Hypothetical protein YjiA, C-terminal domain"/>
    <property type="match status" value="1"/>
</dbReference>
<evidence type="ECO:0000256" key="5">
    <source>
        <dbReference type="ARBA" id="ARBA00023186"/>
    </source>
</evidence>
<dbReference type="Pfam" id="PF07683">
    <property type="entry name" value="CobW_C"/>
    <property type="match status" value="1"/>
</dbReference>
<evidence type="ECO:0000313" key="10">
    <source>
        <dbReference type="EMBL" id="OEJ83884.1"/>
    </source>
</evidence>
<keyword evidence="1" id="KW-0547">Nucleotide-binding</keyword>
<dbReference type="Gene3D" id="3.40.50.300">
    <property type="entry name" value="P-loop containing nucleotide triphosphate hydrolases"/>
    <property type="match status" value="1"/>
</dbReference>
<dbReference type="InterPro" id="IPR036627">
    <property type="entry name" value="CobW-likC_sf"/>
</dbReference>
<dbReference type="AlphaFoldDB" id="A0A1E5RAF8"/>
<feature type="domain" description="CobW/HypB/UreG nucleotide-binding" evidence="8">
    <location>
        <begin position="85"/>
        <end position="274"/>
    </location>
</feature>